<dbReference type="InterPro" id="IPR023996">
    <property type="entry name" value="TonB-dep_OMP_SusC/RagA"/>
</dbReference>
<reference evidence="2 3" key="1">
    <citation type="submission" date="2016-08" db="EMBL/GenBank/DDBJ databases">
        <authorList>
            <person name="Seilhamer J.J."/>
        </authorList>
    </citation>
    <scope>NUCLEOTIDE SEQUENCE [LARGE SCALE GENOMIC DNA]</scope>
    <source>
        <strain evidence="2 3">A37T2</strain>
    </source>
</reference>
<dbReference type="Gene3D" id="2.170.130.10">
    <property type="entry name" value="TonB-dependent receptor, plug domain"/>
    <property type="match status" value="1"/>
</dbReference>
<dbReference type="InterPro" id="IPR037066">
    <property type="entry name" value="Plug_dom_sf"/>
</dbReference>
<accession>A0A1C4FK43</accession>
<dbReference type="SUPFAM" id="SSF49464">
    <property type="entry name" value="Carboxypeptidase regulatory domain-like"/>
    <property type="match status" value="1"/>
</dbReference>
<dbReference type="EMBL" id="FMAR01000015">
    <property type="protein sequence ID" value="SCC56368.1"/>
    <property type="molecule type" value="Genomic_DNA"/>
</dbReference>
<dbReference type="NCBIfam" id="TIGR04057">
    <property type="entry name" value="SusC_RagA_signa"/>
    <property type="match status" value="1"/>
</dbReference>
<dbReference type="InterPro" id="IPR012910">
    <property type="entry name" value="Plug_dom"/>
</dbReference>
<keyword evidence="3" id="KW-1185">Reference proteome</keyword>
<sequence>MHMIHVYLKRAAAITIAGRRTVLFLLLIFFSGFWQPAAGQNNMTVTGTVTDTSGNVLNGVSVINISKKNAGTYTDSHGKFVLEAAPGAIIHFSFVGFAEQNISINEKTRVLNIRLIPATAAISEVVVTAFGRKERKEAVVGSVTSITPGELKVPSSNLTNALAGKVAGLIAFQRGGQPGMDNANFFIRGVTTLGYSASPLILVDNIELGANDLARLQVDDIASFSILKDASAAALYGARGANGVILITTKDGKIGKAKINVRLETAISQPTKQIKLADPIAYMKGYNEAVTTRTPSQTPPYTPNDIYNTQQTLQHAPGSSPYIYPAVNWMKTLFKDQTTTTRANFSASGGSQFARYYMAGSYSRDNGILQNNPVNNFNSGMKYENYQLRANINLNLTKNTQAEVRLWGNFNEYTGPITSSNDGFSTDLYVKALHANPVAFAPYFAPDSANMLTHHILFGNNTSLTGGLLDNPYADLMYGYKTFSESRMSAQFEVTQQFDFLPGLSFHGIFSTNRYAYFSVTRNYKPFYYQIQSYDPHTNNYTLDWINNSPGQAQEFLSISSDPSTKSVYTYLYLQGTLDYGQTFGKHNVGATLIATRQQTQYGDAYEPNTNIPSLLLSLPYRNLGLSGRASYSYDSRYFVEFNFGYNGSERFAADHRYGFFPTIGAGWVISNEKFWKGSIADIVSRLKLRGSYGLVGNDNIGSQRFFYLSSVTPDDAGRGTWPGTFGNTNGFTQYGTTIQSYPNPDVTWERSRKANLAVEATILKHLNITAEIYHEYRHDILVTRGYIPVTVGIENTAAGNLQANLGIASARGLDLNATYNHSINNDLSLQLMGNLTVTANKTVYTEEPEYKYPYEFRTGQPISQPFGYIAERLFVDDKEANNSPSQLFGGNPPQGGDIKYRDVNHDGVIDGDDQVPIGLPQTPQIIYGAGFSLSYKNFDLSAFFQGLARESFFINPSSSVDFTYGQFGTAPFVNNAQLLQAYADNHWSQENQNLYALYPRYSPVDVPNNEQTSTWWMRDGSFMRLKSAEIGYTFPKRLTKKAFMDNARIYVNGLNLLTFSHFKLWDPEMAGQGFAYPIQRVFNIGLNINL</sequence>
<proteinExistence type="predicted"/>
<name>A0A1C4FK43_9BACT</name>
<organism evidence="2 3">
    <name type="scientific">Chitinophaga costaii</name>
    <dbReference type="NCBI Taxonomy" id="1335309"/>
    <lineage>
        <taxon>Bacteria</taxon>
        <taxon>Pseudomonadati</taxon>
        <taxon>Bacteroidota</taxon>
        <taxon>Chitinophagia</taxon>
        <taxon>Chitinophagales</taxon>
        <taxon>Chitinophagaceae</taxon>
        <taxon>Chitinophaga</taxon>
    </lineage>
</organism>
<dbReference type="InterPro" id="IPR023997">
    <property type="entry name" value="TonB-dep_OMP_SusC/RagA_CS"/>
</dbReference>
<evidence type="ECO:0000313" key="2">
    <source>
        <dbReference type="EMBL" id="SCC56368.1"/>
    </source>
</evidence>
<dbReference type="Pfam" id="PF13715">
    <property type="entry name" value="CarbopepD_reg_2"/>
    <property type="match status" value="1"/>
</dbReference>
<evidence type="ECO:0000259" key="1">
    <source>
        <dbReference type="Pfam" id="PF07715"/>
    </source>
</evidence>
<dbReference type="SUPFAM" id="SSF56935">
    <property type="entry name" value="Porins"/>
    <property type="match status" value="1"/>
</dbReference>
<feature type="domain" description="TonB-dependent receptor plug" evidence="1">
    <location>
        <begin position="136"/>
        <end position="244"/>
    </location>
</feature>
<dbReference type="NCBIfam" id="TIGR04056">
    <property type="entry name" value="OMP_RagA_SusC"/>
    <property type="match status" value="1"/>
</dbReference>
<dbReference type="InterPro" id="IPR008969">
    <property type="entry name" value="CarboxyPept-like_regulatory"/>
</dbReference>
<gene>
    <name evidence="2" type="ORF">GA0116948_11522</name>
</gene>
<dbReference type="Gene3D" id="2.60.40.1120">
    <property type="entry name" value="Carboxypeptidase-like, regulatory domain"/>
    <property type="match status" value="1"/>
</dbReference>
<dbReference type="Pfam" id="PF07715">
    <property type="entry name" value="Plug"/>
    <property type="match status" value="1"/>
</dbReference>
<evidence type="ECO:0000313" key="3">
    <source>
        <dbReference type="Proteomes" id="UP000242818"/>
    </source>
</evidence>
<protein>
    <submittedName>
        <fullName evidence="2">TonB-linked outer membrane protein, SusC/RagA family</fullName>
    </submittedName>
</protein>
<dbReference type="Proteomes" id="UP000242818">
    <property type="component" value="Unassembled WGS sequence"/>
</dbReference>
<dbReference type="FunFam" id="2.170.130.10:FF:000003">
    <property type="entry name" value="SusC/RagA family TonB-linked outer membrane protein"/>
    <property type="match status" value="1"/>
</dbReference>
<dbReference type="AlphaFoldDB" id="A0A1C4FK43"/>
<dbReference type="STRING" id="1335309.GA0116948_11522"/>